<evidence type="ECO:0000259" key="3">
    <source>
        <dbReference type="PROSITE" id="PS50213"/>
    </source>
</evidence>
<dbReference type="PANTHER" id="PTHR10900:SF77">
    <property type="entry name" value="FI19380P1"/>
    <property type="match status" value="1"/>
</dbReference>
<feature type="region of interest" description="Disordered" evidence="1">
    <location>
        <begin position="425"/>
        <end position="468"/>
    </location>
</feature>
<gene>
    <name evidence="4" type="ORF">G6F64_006545</name>
</gene>
<dbReference type="AlphaFoldDB" id="A0A9P6X8H6"/>
<feature type="signal peptide" evidence="2">
    <location>
        <begin position="1"/>
        <end position="16"/>
    </location>
</feature>
<accession>A0A9P6X8H6</accession>
<comment type="caution">
    <text evidence="4">The sequence shown here is derived from an EMBL/GenBank/DDBJ whole genome shotgun (WGS) entry which is preliminary data.</text>
</comment>
<sequence>MRSICYLLLFVGLAHCQSIFDILNNTESSPVQWVSSFLTSSPEYQPIIDLLSQSTNLTLFIPSDQVLQALNATSSTANETTSTSVSSPTPSQTGGVTQTDALNGTRDYYTNPYIQDFNLTDIIHYHIVNQSIDIQASFNSTNATNSTEAYNATVLNTLVSNSTLDKLGTGVPLVLQRVPADNGSDTSSTTDDLMFNYTVGGSVEFANINTSQVIQASNGYVYLIDKVLVPPVNLSDTIEALVNATNITTPFTNLTESYNITQFEQLLTTLNSTNSSAFDSLTNTTNTTYFVPIDDAFQGQAEIDNQTIPYFLSAHAVQGIYYTSNITNTTELQSLAGTNITLATNGTGFSVNNASIIQPNILLDSGVLHLISGVLNYTTSDNSTGVGGGLSTTAVSMSATPTNGGSVIAAPTTSDASVAVPTASDTSAAVPTASDTSAAVPTASDASTAPSASPAGSSGTPFPAPQGSHASCVSPSFSVIASILLLAAILD</sequence>
<evidence type="ECO:0000256" key="2">
    <source>
        <dbReference type="SAM" id="SignalP"/>
    </source>
</evidence>
<feature type="domain" description="FAS1" evidence="3">
    <location>
        <begin position="247"/>
        <end position="375"/>
    </location>
</feature>
<keyword evidence="2" id="KW-0732">Signal</keyword>
<dbReference type="OrthoDB" id="286301at2759"/>
<organism evidence="4 5">
    <name type="scientific">Rhizopus oryzae</name>
    <name type="common">Mucormycosis agent</name>
    <name type="synonym">Rhizopus arrhizus var. delemar</name>
    <dbReference type="NCBI Taxonomy" id="64495"/>
    <lineage>
        <taxon>Eukaryota</taxon>
        <taxon>Fungi</taxon>
        <taxon>Fungi incertae sedis</taxon>
        <taxon>Mucoromycota</taxon>
        <taxon>Mucoromycotina</taxon>
        <taxon>Mucoromycetes</taxon>
        <taxon>Mucorales</taxon>
        <taxon>Mucorineae</taxon>
        <taxon>Rhizopodaceae</taxon>
        <taxon>Rhizopus</taxon>
    </lineage>
</organism>
<name>A0A9P6X8H6_RHIOR</name>
<feature type="chain" id="PRO_5040114807" description="FAS1 domain-containing protein" evidence="2">
    <location>
        <begin position="17"/>
        <end position="491"/>
    </location>
</feature>
<proteinExistence type="predicted"/>
<feature type="domain" description="FAS1" evidence="3">
    <location>
        <begin position="3"/>
        <end position="228"/>
    </location>
</feature>
<feature type="compositionally biased region" description="Low complexity" evidence="1">
    <location>
        <begin position="77"/>
        <end position="93"/>
    </location>
</feature>
<dbReference type="Pfam" id="PF02469">
    <property type="entry name" value="Fasciclin"/>
    <property type="match status" value="1"/>
</dbReference>
<protein>
    <recommendedName>
        <fullName evidence="3">FAS1 domain-containing protein</fullName>
    </recommendedName>
</protein>
<dbReference type="EMBL" id="JAANQT010000884">
    <property type="protein sequence ID" value="KAG1307783.1"/>
    <property type="molecule type" value="Genomic_DNA"/>
</dbReference>
<dbReference type="InterPro" id="IPR036378">
    <property type="entry name" value="FAS1_dom_sf"/>
</dbReference>
<evidence type="ECO:0000313" key="4">
    <source>
        <dbReference type="EMBL" id="KAG1307783.1"/>
    </source>
</evidence>
<evidence type="ECO:0000256" key="1">
    <source>
        <dbReference type="SAM" id="MobiDB-lite"/>
    </source>
</evidence>
<keyword evidence="5" id="KW-1185">Reference proteome</keyword>
<evidence type="ECO:0000313" key="5">
    <source>
        <dbReference type="Proteomes" id="UP000716291"/>
    </source>
</evidence>
<dbReference type="Proteomes" id="UP000716291">
    <property type="component" value="Unassembled WGS sequence"/>
</dbReference>
<feature type="compositionally biased region" description="Low complexity" evidence="1">
    <location>
        <begin position="431"/>
        <end position="461"/>
    </location>
</feature>
<dbReference type="PANTHER" id="PTHR10900">
    <property type="entry name" value="PERIOSTIN-RELATED"/>
    <property type="match status" value="1"/>
</dbReference>
<reference evidence="4" key="1">
    <citation type="journal article" date="2020" name="Microb. Genom.">
        <title>Genetic diversity of clinical and environmental Mucorales isolates obtained from an investigation of mucormycosis cases among solid organ transplant recipients.</title>
        <authorList>
            <person name="Nguyen M.H."/>
            <person name="Kaul D."/>
            <person name="Muto C."/>
            <person name="Cheng S.J."/>
            <person name="Richter R.A."/>
            <person name="Bruno V.M."/>
            <person name="Liu G."/>
            <person name="Beyhan S."/>
            <person name="Sundermann A.J."/>
            <person name="Mounaud S."/>
            <person name="Pasculle A.W."/>
            <person name="Nierman W.C."/>
            <person name="Driscoll E."/>
            <person name="Cumbie R."/>
            <person name="Clancy C.J."/>
            <person name="Dupont C.L."/>
        </authorList>
    </citation>
    <scope>NUCLEOTIDE SEQUENCE</scope>
    <source>
        <strain evidence="4">GL11</strain>
    </source>
</reference>
<dbReference type="SUPFAM" id="SSF82153">
    <property type="entry name" value="FAS1 domain"/>
    <property type="match status" value="2"/>
</dbReference>
<feature type="region of interest" description="Disordered" evidence="1">
    <location>
        <begin position="77"/>
        <end position="103"/>
    </location>
</feature>
<dbReference type="PROSITE" id="PS50213">
    <property type="entry name" value="FAS1"/>
    <property type="match status" value="2"/>
</dbReference>
<dbReference type="SMART" id="SM00554">
    <property type="entry name" value="FAS1"/>
    <property type="match status" value="2"/>
</dbReference>
<dbReference type="Gene3D" id="2.30.180.10">
    <property type="entry name" value="FAS1 domain"/>
    <property type="match status" value="2"/>
</dbReference>
<dbReference type="InterPro" id="IPR050904">
    <property type="entry name" value="Adhesion/Biosynth-related"/>
</dbReference>
<dbReference type="InterPro" id="IPR000782">
    <property type="entry name" value="FAS1_domain"/>
</dbReference>